<evidence type="ECO:0000313" key="1">
    <source>
        <dbReference type="EMBL" id="MBL0684869.1"/>
    </source>
</evidence>
<keyword evidence="2" id="KW-1185">Reference proteome</keyword>
<dbReference type="EMBL" id="JAERQJ010000006">
    <property type="protein sequence ID" value="MBL0684869.1"/>
    <property type="molecule type" value="Genomic_DNA"/>
</dbReference>
<organism evidence="1 2">
    <name type="scientific">Aquimarina mytili</name>
    <dbReference type="NCBI Taxonomy" id="874423"/>
    <lineage>
        <taxon>Bacteria</taxon>
        <taxon>Pseudomonadati</taxon>
        <taxon>Bacteroidota</taxon>
        <taxon>Flavobacteriia</taxon>
        <taxon>Flavobacteriales</taxon>
        <taxon>Flavobacteriaceae</taxon>
        <taxon>Aquimarina</taxon>
    </lineage>
</organism>
<evidence type="ECO:0000313" key="2">
    <source>
        <dbReference type="Proteomes" id="UP000651057"/>
    </source>
</evidence>
<comment type="caution">
    <text evidence="1">The sequence shown here is derived from an EMBL/GenBank/DDBJ whole genome shotgun (WGS) entry which is preliminary data.</text>
</comment>
<dbReference type="Proteomes" id="UP000651057">
    <property type="component" value="Unassembled WGS sequence"/>
</dbReference>
<proteinExistence type="predicted"/>
<protein>
    <submittedName>
        <fullName evidence="1">Uncharacterized protein</fullName>
    </submittedName>
</protein>
<dbReference type="RefSeq" id="WP_201922007.1">
    <property type="nucleotide sequence ID" value="NZ_BAABAX010000014.1"/>
</dbReference>
<gene>
    <name evidence="1" type="ORF">JJQ60_15170</name>
</gene>
<name>A0A936ZSM6_9FLAO</name>
<accession>A0A936ZSM6</accession>
<dbReference type="AlphaFoldDB" id="A0A936ZSM6"/>
<reference evidence="1" key="1">
    <citation type="submission" date="2021-01" db="EMBL/GenBank/DDBJ databases">
        <authorList>
            <person name="Zhong Y.L."/>
        </authorList>
    </citation>
    <scope>NUCLEOTIDE SEQUENCE</scope>
    <source>
        <strain evidence="1">KCTC 23302</strain>
    </source>
</reference>
<sequence length="531" mass="61325">MINLNKYESFILKSLEDKNVKVSNELCQLLEDSFKITNNNARKIIQRATQKGVIKSSTPLTFGKGQYAYCQPNTSFTKDRIKIICKKHRPTLYRLLVALDISDGILSYYEALKITASPLIKGISKVDYLDDLITLLSKFEIVYQKVDKNLVKYIILKRKQKDEESLMHIHYAKMSTDTAFIKDIIDWIVKSNLIDNKNIIYRNKNNPSKGAKHNNLVWDAFGYTKTTGINPSLAKDSNIPEKQTLVVFDVLISRDYEQIDLDGFLNRIQINLNSVSKGKRKVVPIIVYKNCSGLILNKIKKLGFLSYDIGSIYGSNIFSVLENISKLQINKKLLEEDDFEKIIEDTLTTIDVSGQGDQLKAIKGTLFEVIMYQVLKHQYPNAEIKPNFYFSKNITNKKDNTITTEGYEYDYVIKSSNPKEIIVVELKGYKSTYAIPLGDYKTKNTISWFFRKTLPFIKEKFKKDIGEGYVFKGCYISSSEYTKEAIEDLDKLKGGSLKPKRLDIYYNRQKLFDFLIENDFKNLKSIIEKFY</sequence>